<protein>
    <submittedName>
        <fullName evidence="2">Uncharacterized protein</fullName>
    </submittedName>
</protein>
<evidence type="ECO:0000256" key="1">
    <source>
        <dbReference type="SAM" id="MobiDB-lite"/>
    </source>
</evidence>
<accession>A0A2I0IGG6</accession>
<proteinExistence type="predicted"/>
<dbReference type="Proteomes" id="UP000233551">
    <property type="component" value="Unassembled WGS sequence"/>
</dbReference>
<feature type="region of interest" description="Disordered" evidence="1">
    <location>
        <begin position="1"/>
        <end position="65"/>
    </location>
</feature>
<organism evidence="2 3">
    <name type="scientific">Punica granatum</name>
    <name type="common">Pomegranate</name>
    <dbReference type="NCBI Taxonomy" id="22663"/>
    <lineage>
        <taxon>Eukaryota</taxon>
        <taxon>Viridiplantae</taxon>
        <taxon>Streptophyta</taxon>
        <taxon>Embryophyta</taxon>
        <taxon>Tracheophyta</taxon>
        <taxon>Spermatophyta</taxon>
        <taxon>Magnoliopsida</taxon>
        <taxon>eudicotyledons</taxon>
        <taxon>Gunneridae</taxon>
        <taxon>Pentapetalae</taxon>
        <taxon>rosids</taxon>
        <taxon>malvids</taxon>
        <taxon>Myrtales</taxon>
        <taxon>Lythraceae</taxon>
        <taxon>Punica</taxon>
    </lineage>
</organism>
<reference evidence="2 3" key="1">
    <citation type="submission" date="2017-11" db="EMBL/GenBank/DDBJ databases">
        <title>De-novo sequencing of pomegranate (Punica granatum L.) genome.</title>
        <authorList>
            <person name="Akparov Z."/>
            <person name="Amiraslanov A."/>
            <person name="Hajiyeva S."/>
            <person name="Abbasov M."/>
            <person name="Kaur K."/>
            <person name="Hamwieh A."/>
            <person name="Solovyev V."/>
            <person name="Salamov A."/>
            <person name="Braich B."/>
            <person name="Kosarev P."/>
            <person name="Mahmoud A."/>
            <person name="Hajiyev E."/>
            <person name="Babayeva S."/>
            <person name="Izzatullayeva V."/>
            <person name="Mammadov A."/>
            <person name="Mammadov A."/>
            <person name="Sharifova S."/>
            <person name="Ojaghi J."/>
            <person name="Eynullazada K."/>
            <person name="Bayramov B."/>
            <person name="Abdulazimova A."/>
            <person name="Shahmuradov I."/>
        </authorList>
    </citation>
    <scope>NUCLEOTIDE SEQUENCE [LARGE SCALE GENOMIC DNA]</scope>
    <source>
        <strain evidence="3">cv. AG2017</strain>
        <tissue evidence="2">Leaf</tissue>
    </source>
</reference>
<sequence length="221" mass="24294">GQYLGKGEVRKLSTSSPSPHPHTARPESKTGQNQQKNNPGLDFRFEASNPTFQPKTPSGLESSPPGASNSYYVPFLPTTSASCAITSKGFLTTPTLPREEVVTVREPFNRLGTFETIHERLGSSLRSPRSPTLHCAVVVVIVPTPFSPRCSCRCSRVPVAHRVQPSHPTLSPLPRLFPSYIEARKRLGSRRERPPWPWLSHGNSRPSPKGGTGELPWLTRG</sequence>
<keyword evidence="3" id="KW-1185">Reference proteome</keyword>
<feature type="compositionally biased region" description="Polar residues" evidence="1">
    <location>
        <begin position="29"/>
        <end position="38"/>
    </location>
</feature>
<feature type="non-terminal residue" evidence="2">
    <location>
        <position position="1"/>
    </location>
</feature>
<dbReference type="AlphaFoldDB" id="A0A2I0IGG6"/>
<name>A0A2I0IGG6_PUNGR</name>
<feature type="compositionally biased region" description="Polar residues" evidence="1">
    <location>
        <begin position="48"/>
        <end position="65"/>
    </location>
</feature>
<dbReference type="EMBL" id="PGOL01003087">
    <property type="protein sequence ID" value="PKI43101.1"/>
    <property type="molecule type" value="Genomic_DNA"/>
</dbReference>
<gene>
    <name evidence="2" type="ORF">CRG98_036512</name>
</gene>
<feature type="region of interest" description="Disordered" evidence="1">
    <location>
        <begin position="191"/>
        <end position="221"/>
    </location>
</feature>
<evidence type="ECO:0000313" key="2">
    <source>
        <dbReference type="EMBL" id="PKI43101.1"/>
    </source>
</evidence>
<evidence type="ECO:0000313" key="3">
    <source>
        <dbReference type="Proteomes" id="UP000233551"/>
    </source>
</evidence>
<comment type="caution">
    <text evidence="2">The sequence shown here is derived from an EMBL/GenBank/DDBJ whole genome shotgun (WGS) entry which is preliminary data.</text>
</comment>